<reference evidence="10 11" key="1">
    <citation type="submission" date="2021-01" db="EMBL/GenBank/DDBJ databases">
        <title>WGS of actinomycetes isolated from Thailand.</title>
        <authorList>
            <person name="Thawai C."/>
        </authorList>
    </citation>
    <scope>NUCLEOTIDE SEQUENCE [LARGE SCALE GENOMIC DNA]</scope>
    <source>
        <strain evidence="10 11">LPG 2</strain>
    </source>
</reference>
<keyword evidence="5 9" id="KW-1133">Transmembrane helix</keyword>
<keyword evidence="2 10" id="KW-0328">Glycosyltransferase</keyword>
<keyword evidence="3" id="KW-0808">Transferase</keyword>
<feature type="transmembrane region" description="Helical" evidence="9">
    <location>
        <begin position="158"/>
        <end position="176"/>
    </location>
</feature>
<dbReference type="EMBL" id="JAERRJ010000007">
    <property type="protein sequence ID" value="MBL1076519.1"/>
    <property type="molecule type" value="Genomic_DNA"/>
</dbReference>
<evidence type="ECO:0000256" key="4">
    <source>
        <dbReference type="ARBA" id="ARBA00022692"/>
    </source>
</evidence>
<feature type="compositionally biased region" description="Basic and acidic residues" evidence="8">
    <location>
        <begin position="563"/>
        <end position="572"/>
    </location>
</feature>
<gene>
    <name evidence="10" type="primary">mptB</name>
    <name evidence="10" type="ORF">JK358_19155</name>
</gene>
<sequence>MTAGDSDEKASGSSPSGVIAHPRGPRRSAAVHRTVELGRRLIGLDVSRDHTVGDLHHDEAASQRLNAREKTQFDRVRMLGATGSVMMALGALGLGAQPTLQNPTSGKALLGLLARTYNATLAITMVGTAVVMLSWLLMGRFALGLPSRGVRRVTRSQLDRTLLLWIIPLSIAPPMFSNDVYSYLAQGEIAARGLDPYSVGPEQGLTLDNPLTKQVSGIWQKTPAPYGPLSLWIGRGIAEITGDNIIAGVLLHRLVALLGVACIVWALPRLARRCGVSSVAALWLGAANPLVLFHLVSGAHNEALMIGLMLVGLEFCLRALDFPGPLRGSTLTLFLAGVTVIALSSMVKIPSMLAMAFVWMALTRYWGGGWRALVRSAALLGVVTGFVTVAVCLASGLGFGWISTLTTANAVRSWMSLPTAIGVATAFGGVLLGIGDHTTALLSLTRPIAAAVAGVIVLRMLIATYNGRLNPVGALGVSFGFVVLLFPVVQPWYLLWGIIPLAAWANRPAFRIPATVASAVVSVFLMPTGRDITPFVLIYAAIITVVTCVILILATRNSLPWQHRRDPSDDRPVASSAKHHVGGV</sequence>
<evidence type="ECO:0000313" key="11">
    <source>
        <dbReference type="Proteomes" id="UP000602198"/>
    </source>
</evidence>
<feature type="transmembrane region" description="Helical" evidence="9">
    <location>
        <begin position="447"/>
        <end position="466"/>
    </location>
</feature>
<keyword evidence="4 9" id="KW-0812">Transmembrane</keyword>
<evidence type="ECO:0000256" key="6">
    <source>
        <dbReference type="ARBA" id="ARBA00023136"/>
    </source>
</evidence>
<feature type="compositionally biased region" description="Basic and acidic residues" evidence="8">
    <location>
        <begin position="1"/>
        <end position="10"/>
    </location>
</feature>
<keyword evidence="11" id="KW-1185">Reference proteome</keyword>
<feature type="transmembrane region" description="Helical" evidence="9">
    <location>
        <begin position="472"/>
        <end position="496"/>
    </location>
</feature>
<proteinExistence type="inferred from homology"/>
<protein>
    <submittedName>
        <fullName evidence="10">Polyprenol phosphomannose-dependent alpha 1,6 mannosyltransferase MptB</fullName>
    </submittedName>
</protein>
<comment type="caution">
    <text evidence="10">The sequence shown here is derived from an EMBL/GenBank/DDBJ whole genome shotgun (WGS) entry which is preliminary data.</text>
</comment>
<keyword evidence="6 9" id="KW-0472">Membrane</keyword>
<feature type="transmembrane region" description="Helical" evidence="9">
    <location>
        <begin position="508"/>
        <end position="526"/>
    </location>
</feature>
<feature type="transmembrane region" description="Helical" evidence="9">
    <location>
        <begin position="245"/>
        <end position="267"/>
    </location>
</feature>
<comment type="subcellular location">
    <subcellularLocation>
        <location evidence="1">Membrane</location>
        <topology evidence="1">Multi-pass membrane protein</topology>
    </subcellularLocation>
</comment>
<feature type="region of interest" description="Disordered" evidence="8">
    <location>
        <begin position="562"/>
        <end position="584"/>
    </location>
</feature>
<evidence type="ECO:0000256" key="5">
    <source>
        <dbReference type="ARBA" id="ARBA00022989"/>
    </source>
</evidence>
<feature type="transmembrane region" description="Helical" evidence="9">
    <location>
        <begin position="379"/>
        <end position="402"/>
    </location>
</feature>
<feature type="region of interest" description="Disordered" evidence="8">
    <location>
        <begin position="1"/>
        <end position="28"/>
    </location>
</feature>
<dbReference type="RefSeq" id="WP_201949103.1">
    <property type="nucleotide sequence ID" value="NZ_JAERRJ010000007.1"/>
</dbReference>
<comment type="similarity">
    <text evidence="7">Belongs to the MptA/B family.</text>
</comment>
<organism evidence="10 11">
    <name type="scientific">Nocardia acididurans</name>
    <dbReference type="NCBI Taxonomy" id="2802282"/>
    <lineage>
        <taxon>Bacteria</taxon>
        <taxon>Bacillati</taxon>
        <taxon>Actinomycetota</taxon>
        <taxon>Actinomycetes</taxon>
        <taxon>Mycobacteriales</taxon>
        <taxon>Nocardiaceae</taxon>
        <taxon>Nocardia</taxon>
    </lineage>
</organism>
<evidence type="ECO:0000256" key="7">
    <source>
        <dbReference type="ARBA" id="ARBA00043987"/>
    </source>
</evidence>
<evidence type="ECO:0000256" key="1">
    <source>
        <dbReference type="ARBA" id="ARBA00004141"/>
    </source>
</evidence>
<evidence type="ECO:0000256" key="8">
    <source>
        <dbReference type="SAM" id="MobiDB-lite"/>
    </source>
</evidence>
<evidence type="ECO:0000256" key="2">
    <source>
        <dbReference type="ARBA" id="ARBA00022676"/>
    </source>
</evidence>
<evidence type="ECO:0000256" key="9">
    <source>
        <dbReference type="SAM" id="Phobius"/>
    </source>
</evidence>
<feature type="transmembrane region" description="Helical" evidence="9">
    <location>
        <begin position="116"/>
        <end position="137"/>
    </location>
</feature>
<dbReference type="GO" id="GO:0016757">
    <property type="term" value="F:glycosyltransferase activity"/>
    <property type="evidence" value="ECO:0007669"/>
    <property type="project" value="UniProtKB-KW"/>
</dbReference>
<name>A0ABS1M8G4_9NOCA</name>
<accession>A0ABS1M8G4</accession>
<dbReference type="InterPro" id="IPR049829">
    <property type="entry name" value="MptA/B-like"/>
</dbReference>
<feature type="transmembrane region" description="Helical" evidence="9">
    <location>
        <begin position="532"/>
        <end position="555"/>
    </location>
</feature>
<evidence type="ECO:0000256" key="3">
    <source>
        <dbReference type="ARBA" id="ARBA00022679"/>
    </source>
</evidence>
<feature type="transmembrane region" description="Helical" evidence="9">
    <location>
        <begin position="78"/>
        <end position="96"/>
    </location>
</feature>
<feature type="transmembrane region" description="Helical" evidence="9">
    <location>
        <begin position="279"/>
        <end position="297"/>
    </location>
</feature>
<dbReference type="NCBIfam" id="NF038066">
    <property type="entry name" value="MptB"/>
    <property type="match status" value="1"/>
</dbReference>
<evidence type="ECO:0000313" key="10">
    <source>
        <dbReference type="EMBL" id="MBL1076519.1"/>
    </source>
</evidence>
<feature type="transmembrane region" description="Helical" evidence="9">
    <location>
        <begin position="414"/>
        <end position="435"/>
    </location>
</feature>
<dbReference type="Pfam" id="PF26314">
    <property type="entry name" value="MptA_B_family"/>
    <property type="match status" value="1"/>
</dbReference>
<dbReference type="Proteomes" id="UP000602198">
    <property type="component" value="Unassembled WGS sequence"/>
</dbReference>